<keyword evidence="8 11" id="KW-0067">ATP-binding</keyword>
<protein>
    <recommendedName>
        <fullName evidence="11">Replication restart protein PriA</fullName>
    </recommendedName>
    <alternativeName>
        <fullName evidence="11">ATP-dependent DNA helicase PriA</fullName>
        <ecNumber evidence="11">5.6.2.4</ecNumber>
    </alternativeName>
    <alternativeName>
        <fullName evidence="11">DNA 3'-5' helicase PriA</fullName>
    </alternativeName>
</protein>
<dbReference type="EC" id="5.6.2.4" evidence="11"/>
<feature type="binding site" evidence="11">
    <location>
        <position position="390"/>
    </location>
    <ligand>
        <name>Zn(2+)</name>
        <dbReference type="ChEBI" id="CHEBI:29105"/>
        <label>2</label>
    </ligand>
</feature>
<dbReference type="InterPro" id="IPR041222">
    <property type="entry name" value="PriA_3primeBD"/>
</dbReference>
<feature type="binding site" evidence="11">
    <location>
        <position position="384"/>
    </location>
    <ligand>
        <name>Zn(2+)</name>
        <dbReference type="ChEBI" id="CHEBI:29105"/>
        <label>1</label>
    </ligand>
</feature>
<dbReference type="Gene3D" id="3.40.50.300">
    <property type="entry name" value="P-loop containing nucleotide triphosphate hydrolases"/>
    <property type="match status" value="2"/>
</dbReference>
<dbReference type="Proteomes" id="UP001330434">
    <property type="component" value="Chromosome"/>
</dbReference>
<feature type="binding site" evidence="11">
    <location>
        <position position="411"/>
    </location>
    <ligand>
        <name>Zn(2+)</name>
        <dbReference type="ChEBI" id="CHEBI:29105"/>
        <label>2</label>
    </ligand>
</feature>
<dbReference type="Pfam" id="PF00270">
    <property type="entry name" value="DEAD"/>
    <property type="match status" value="1"/>
</dbReference>
<evidence type="ECO:0000256" key="2">
    <source>
        <dbReference type="ARBA" id="ARBA00022705"/>
    </source>
</evidence>
<keyword evidence="3 11" id="KW-0479">Metal-binding</keyword>
<dbReference type="SMART" id="SM00490">
    <property type="entry name" value="HELICc"/>
    <property type="match status" value="1"/>
</dbReference>
<comment type="function">
    <text evidence="11">Initiates the restart of stalled replication forks, which reloads the replicative helicase on sites other than the origin of replication. Recognizes and binds to abandoned replication forks and remodels them to uncover a helicase loading site. Promotes assembly of the primosome at these replication forks.</text>
</comment>
<keyword evidence="4 11" id="KW-0547">Nucleotide-binding</keyword>
<dbReference type="SUPFAM" id="SSF52540">
    <property type="entry name" value="P-loop containing nucleoside triphosphate hydrolases"/>
    <property type="match status" value="2"/>
</dbReference>
<keyword evidence="10 11" id="KW-0413">Isomerase</keyword>
<reference evidence="13 14" key="1">
    <citation type="journal article" date="2024" name="Environ. Microbiol.">
        <title>Novel evolutionary insights on the interactions of the Holosporales (Alphaproteobacteria) with eukaryotic hosts from comparative genomics.</title>
        <authorList>
            <person name="Giovannini M."/>
            <person name="Petroni G."/>
            <person name="Castelli M."/>
        </authorList>
    </citation>
    <scope>NUCLEOTIDE SEQUENCE [LARGE SCALE GENOMIC DNA]</scope>
    <source>
        <strain evidence="13 14">US_Bl 15I1</strain>
    </source>
</reference>
<feature type="binding site" evidence="11">
    <location>
        <position position="424"/>
    </location>
    <ligand>
        <name>Zn(2+)</name>
        <dbReference type="ChEBI" id="CHEBI:29105"/>
        <label>1</label>
    </ligand>
</feature>
<evidence type="ECO:0000256" key="3">
    <source>
        <dbReference type="ARBA" id="ARBA00022723"/>
    </source>
</evidence>
<dbReference type="InterPro" id="IPR005259">
    <property type="entry name" value="PriA"/>
</dbReference>
<dbReference type="PROSITE" id="PS51192">
    <property type="entry name" value="HELICASE_ATP_BIND_1"/>
    <property type="match status" value="1"/>
</dbReference>
<comment type="similarity">
    <text evidence="11">Belongs to the helicase family. PriA subfamily.</text>
</comment>
<proteinExistence type="inferred from homology"/>
<dbReference type="EMBL" id="CP133270">
    <property type="protein sequence ID" value="WVX66167.1"/>
    <property type="molecule type" value="Genomic_DNA"/>
</dbReference>
<dbReference type="Pfam" id="PF18319">
    <property type="entry name" value="Zn_ribbon_PriA"/>
    <property type="match status" value="1"/>
</dbReference>
<dbReference type="Pfam" id="PF18074">
    <property type="entry name" value="PriA_C"/>
    <property type="match status" value="1"/>
</dbReference>
<evidence type="ECO:0000256" key="9">
    <source>
        <dbReference type="ARBA" id="ARBA00023125"/>
    </source>
</evidence>
<sequence>MRGDGASVKGQRVGKVLIPRPFEAPFDYLIPDDLEISPGSWVKVPFGRSQIYALLWEIQEDTVSPYKLKTISEVLEFPPIAETMLKFLNKMAEYTMSPLGSLLKLVIPQSGFLETPKRAKHFEFGRPDFEKEAPTLSFHQAAASAALKERIQGGQYTTVLLDGVTGSGKTEVYFEAIREALKLGGQILVLLPEIALTSQLLSRFQDAFGVMPAVWHSDVGAAQKRETWQGILKGEVSVLVGARSALFLPFSNLKLIVVDEEHDGSYKQEEGVIYSARDMAVLRAQFEKCLCILASATPSLETMMNVEDGKYMALSLPHRHGGAVMPSIELVDMRKLKEDRNLKAEEWISPTLQEALTNVVSQGQQAMLFLNRRGYAPMTLCTSCGERILCTSCETTLVHHKGDGKLHCHHCEYAIFPPKHCPACNKEDTLLLWGPGVERVHEELHAKIPEVRSLIMTSDTVKSPKTLEGTLQKIHGHEVDVVIGTQMIAKGHHFPRMTLVGVLDGDAGLSGADLRASEKTYQMLHQVSGRSGRDKEKGRVILQTYSPEHPVILALKDHDRAQFLALEKVGREALDFPPYGRLISIVLSGSNLELVEKTMRSLAKSFPSLEGCELLGPAPATLSYLKSKYRWRLLIQSPRNLNIQRVVQKWLKSAQIPPILKLQVDVDPYSFY</sequence>
<comment type="catalytic activity">
    <reaction evidence="11">
        <text>ATP + H2O = ADP + phosphate + H(+)</text>
        <dbReference type="Rhea" id="RHEA:13065"/>
        <dbReference type="ChEBI" id="CHEBI:15377"/>
        <dbReference type="ChEBI" id="CHEBI:15378"/>
        <dbReference type="ChEBI" id="CHEBI:30616"/>
        <dbReference type="ChEBI" id="CHEBI:43474"/>
        <dbReference type="ChEBI" id="CHEBI:456216"/>
        <dbReference type="EC" id="5.6.2.4"/>
    </reaction>
</comment>
<dbReference type="InterPro" id="IPR027417">
    <property type="entry name" value="P-loop_NTPase"/>
</dbReference>
<comment type="catalytic activity">
    <reaction evidence="11">
        <text>Couples ATP hydrolysis with the unwinding of duplex DNA by translocating in the 3'-5' direction.</text>
        <dbReference type="EC" id="5.6.2.4"/>
    </reaction>
</comment>
<dbReference type="InterPro" id="IPR042115">
    <property type="entry name" value="PriA_3primeBD_sf"/>
</dbReference>
<dbReference type="InterPro" id="IPR011545">
    <property type="entry name" value="DEAD/DEAH_box_helicase_dom"/>
</dbReference>
<keyword evidence="5 11" id="KW-0378">Hydrolase</keyword>
<dbReference type="InterPro" id="IPR040498">
    <property type="entry name" value="PriA_CRR"/>
</dbReference>
<feature type="binding site" evidence="11">
    <location>
        <position position="381"/>
    </location>
    <ligand>
        <name>Zn(2+)</name>
        <dbReference type="ChEBI" id="CHEBI:29105"/>
        <label>1</label>
    </ligand>
</feature>
<dbReference type="InterPro" id="IPR001650">
    <property type="entry name" value="Helicase_C-like"/>
</dbReference>
<feature type="binding site" evidence="11">
    <location>
        <position position="393"/>
    </location>
    <ligand>
        <name>Zn(2+)</name>
        <dbReference type="ChEBI" id="CHEBI:29105"/>
        <label>2</label>
    </ligand>
</feature>
<dbReference type="PANTHER" id="PTHR30580">
    <property type="entry name" value="PRIMOSOMAL PROTEIN N"/>
    <property type="match status" value="1"/>
</dbReference>
<evidence type="ECO:0000256" key="11">
    <source>
        <dbReference type="HAMAP-Rule" id="MF_00983"/>
    </source>
</evidence>
<evidence type="ECO:0000256" key="10">
    <source>
        <dbReference type="ARBA" id="ARBA00023235"/>
    </source>
</evidence>
<dbReference type="HAMAP" id="MF_00983">
    <property type="entry name" value="PriA"/>
    <property type="match status" value="1"/>
</dbReference>
<keyword evidence="14" id="KW-1185">Reference proteome</keyword>
<dbReference type="InterPro" id="IPR014001">
    <property type="entry name" value="Helicase_ATP-bd"/>
</dbReference>
<keyword evidence="2 11" id="KW-0235">DNA replication</keyword>
<keyword evidence="9 11" id="KW-0238">DNA-binding</keyword>
<evidence type="ECO:0000256" key="5">
    <source>
        <dbReference type="ARBA" id="ARBA00022801"/>
    </source>
</evidence>
<gene>
    <name evidence="11" type="primary">priA</name>
    <name evidence="13" type="ORF">Bealeia1_00340</name>
</gene>
<feature type="binding site" evidence="11">
    <location>
        <position position="421"/>
    </location>
    <ligand>
        <name>Zn(2+)</name>
        <dbReference type="ChEBI" id="CHEBI:29105"/>
        <label>1</label>
    </ligand>
</feature>
<feature type="binding site" evidence="11">
    <location>
        <position position="408"/>
    </location>
    <ligand>
        <name>Zn(2+)</name>
        <dbReference type="ChEBI" id="CHEBI:29105"/>
        <label>2</label>
    </ligand>
</feature>
<evidence type="ECO:0000256" key="1">
    <source>
        <dbReference type="ARBA" id="ARBA00022515"/>
    </source>
</evidence>
<dbReference type="Gene3D" id="3.40.1440.60">
    <property type="entry name" value="PriA, 3(prime) DNA-binding domain"/>
    <property type="match status" value="1"/>
</dbReference>
<evidence type="ECO:0000259" key="12">
    <source>
        <dbReference type="PROSITE" id="PS51192"/>
    </source>
</evidence>
<evidence type="ECO:0000256" key="4">
    <source>
        <dbReference type="ARBA" id="ARBA00022741"/>
    </source>
</evidence>
<dbReference type="CDD" id="cd17929">
    <property type="entry name" value="DEXHc_priA"/>
    <property type="match status" value="1"/>
</dbReference>
<accession>A0ABZ2C407</accession>
<keyword evidence="6 11" id="KW-0347">Helicase</keyword>
<name>A0ABZ2C407_9PROT</name>
<evidence type="ECO:0000313" key="13">
    <source>
        <dbReference type="EMBL" id="WVX66167.1"/>
    </source>
</evidence>
<evidence type="ECO:0000313" key="14">
    <source>
        <dbReference type="Proteomes" id="UP001330434"/>
    </source>
</evidence>
<keyword evidence="7 11" id="KW-0862">Zinc</keyword>
<comment type="cofactor">
    <cofactor evidence="11">
        <name>Zn(2+)</name>
        <dbReference type="ChEBI" id="CHEBI:29105"/>
    </cofactor>
    <text evidence="11">Binds 2 zinc ions per subunit.</text>
</comment>
<dbReference type="PANTHER" id="PTHR30580:SF0">
    <property type="entry name" value="PRIMOSOMAL PROTEIN N"/>
    <property type="match status" value="1"/>
</dbReference>
<evidence type="ECO:0000256" key="8">
    <source>
        <dbReference type="ARBA" id="ARBA00022840"/>
    </source>
</evidence>
<dbReference type="InterPro" id="IPR041236">
    <property type="entry name" value="PriA_C"/>
</dbReference>
<comment type="subunit">
    <text evidence="11">Component of the replication restart primosome.</text>
</comment>
<dbReference type="SMART" id="SM00487">
    <property type="entry name" value="DEXDc"/>
    <property type="match status" value="1"/>
</dbReference>
<dbReference type="Pfam" id="PF17764">
    <property type="entry name" value="PriA_3primeBD"/>
    <property type="match status" value="1"/>
</dbReference>
<organism evidence="13 14">
    <name type="scientific">Candidatus Bealeia paramacronuclearis</name>
    <dbReference type="NCBI Taxonomy" id="1921001"/>
    <lineage>
        <taxon>Bacteria</taxon>
        <taxon>Pseudomonadati</taxon>
        <taxon>Pseudomonadota</taxon>
        <taxon>Alphaproteobacteria</taxon>
        <taxon>Holosporales</taxon>
        <taxon>Holosporaceae</taxon>
        <taxon>Candidatus Bealeia</taxon>
    </lineage>
</organism>
<evidence type="ECO:0000256" key="6">
    <source>
        <dbReference type="ARBA" id="ARBA00022806"/>
    </source>
</evidence>
<feature type="domain" description="Helicase ATP-binding" evidence="12">
    <location>
        <begin position="150"/>
        <end position="316"/>
    </location>
</feature>
<keyword evidence="1 11" id="KW-0639">Primosome</keyword>
<evidence type="ECO:0000256" key="7">
    <source>
        <dbReference type="ARBA" id="ARBA00022833"/>
    </source>
</evidence>
<dbReference type="NCBIfam" id="TIGR00595">
    <property type="entry name" value="priA"/>
    <property type="match status" value="1"/>
</dbReference>